<dbReference type="Pfam" id="PF05227">
    <property type="entry name" value="CHASE3"/>
    <property type="match status" value="1"/>
</dbReference>
<protein>
    <submittedName>
        <fullName evidence="8">Methyl-accepting chemotaxis protein</fullName>
    </submittedName>
</protein>
<dbReference type="PANTHER" id="PTHR43531:SF11">
    <property type="entry name" value="METHYL-ACCEPTING CHEMOTAXIS PROTEIN 3"/>
    <property type="match status" value="1"/>
</dbReference>
<keyword evidence="9" id="KW-1185">Reference proteome</keyword>
<dbReference type="SUPFAM" id="SSF58104">
    <property type="entry name" value="Methyl-accepting chemotaxis protein (MCP) signaling domain"/>
    <property type="match status" value="1"/>
</dbReference>
<dbReference type="InterPro" id="IPR004089">
    <property type="entry name" value="MCPsignal_dom"/>
</dbReference>
<dbReference type="Pfam" id="PF00015">
    <property type="entry name" value="MCPsignal"/>
    <property type="match status" value="1"/>
</dbReference>
<accession>A0ABW4N053</accession>
<proteinExistence type="inferred from homology"/>
<dbReference type="RefSeq" id="WP_377283219.1">
    <property type="nucleotide sequence ID" value="NZ_JBHRSI010000008.1"/>
</dbReference>
<dbReference type="InterPro" id="IPR051310">
    <property type="entry name" value="MCP_chemotaxis"/>
</dbReference>
<feature type="domain" description="Methyl-accepting transducer" evidence="6">
    <location>
        <begin position="341"/>
        <end position="570"/>
    </location>
</feature>
<evidence type="ECO:0000313" key="8">
    <source>
        <dbReference type="EMBL" id="MFD1783587.1"/>
    </source>
</evidence>
<evidence type="ECO:0000256" key="5">
    <source>
        <dbReference type="SAM" id="Phobius"/>
    </source>
</evidence>
<feature type="domain" description="HAMP" evidence="7">
    <location>
        <begin position="203"/>
        <end position="256"/>
    </location>
</feature>
<feature type="transmembrane region" description="Helical" evidence="5">
    <location>
        <begin position="181"/>
        <end position="202"/>
    </location>
</feature>
<keyword evidence="5" id="KW-0812">Transmembrane</keyword>
<evidence type="ECO:0000313" key="9">
    <source>
        <dbReference type="Proteomes" id="UP001597237"/>
    </source>
</evidence>
<dbReference type="PROSITE" id="PS50885">
    <property type="entry name" value="HAMP"/>
    <property type="match status" value="2"/>
</dbReference>
<feature type="domain" description="HAMP" evidence="7">
    <location>
        <begin position="284"/>
        <end position="336"/>
    </location>
</feature>
<dbReference type="Pfam" id="PF00672">
    <property type="entry name" value="HAMP"/>
    <property type="match status" value="2"/>
</dbReference>
<gene>
    <name evidence="8" type="ORF">ACFSC0_09305</name>
</gene>
<keyword evidence="3" id="KW-0807">Transducer</keyword>
<evidence type="ECO:0000256" key="3">
    <source>
        <dbReference type="PROSITE-ProRule" id="PRU00284"/>
    </source>
</evidence>
<dbReference type="InterPro" id="IPR004090">
    <property type="entry name" value="Chemotax_Me-accpt_rcpt"/>
</dbReference>
<keyword evidence="4" id="KW-0175">Coiled coil</keyword>
<feature type="coiled-coil region" evidence="4">
    <location>
        <begin position="252"/>
        <end position="290"/>
    </location>
</feature>
<keyword evidence="5" id="KW-1133">Transmembrane helix</keyword>
<dbReference type="CDD" id="cd06225">
    <property type="entry name" value="HAMP"/>
    <property type="match status" value="1"/>
</dbReference>
<dbReference type="PANTHER" id="PTHR43531">
    <property type="entry name" value="PROTEIN ICFG"/>
    <property type="match status" value="1"/>
</dbReference>
<dbReference type="CDD" id="cd11386">
    <property type="entry name" value="MCP_signal"/>
    <property type="match status" value="1"/>
</dbReference>
<dbReference type="Gene3D" id="6.10.340.10">
    <property type="match status" value="1"/>
</dbReference>
<dbReference type="SUPFAM" id="SSF158472">
    <property type="entry name" value="HAMP domain-like"/>
    <property type="match status" value="1"/>
</dbReference>
<keyword evidence="1" id="KW-0145">Chemotaxis</keyword>
<reference evidence="9" key="1">
    <citation type="journal article" date="2019" name="Int. J. Syst. Evol. Microbiol.">
        <title>The Global Catalogue of Microorganisms (GCM) 10K type strain sequencing project: providing services to taxonomists for standard genome sequencing and annotation.</title>
        <authorList>
            <consortium name="The Broad Institute Genomics Platform"/>
            <consortium name="The Broad Institute Genome Sequencing Center for Infectious Disease"/>
            <person name="Wu L."/>
            <person name="Ma J."/>
        </authorList>
    </citation>
    <scope>NUCLEOTIDE SEQUENCE [LARGE SCALE GENOMIC DNA]</scope>
    <source>
        <strain evidence="9">DFY28</strain>
    </source>
</reference>
<organism evidence="8 9">
    <name type="scientific">Phenylobacterium terrae</name>
    <dbReference type="NCBI Taxonomy" id="2665495"/>
    <lineage>
        <taxon>Bacteria</taxon>
        <taxon>Pseudomonadati</taxon>
        <taxon>Pseudomonadota</taxon>
        <taxon>Alphaproteobacteria</taxon>
        <taxon>Caulobacterales</taxon>
        <taxon>Caulobacteraceae</taxon>
        <taxon>Phenylobacterium</taxon>
    </lineage>
</organism>
<dbReference type="InterPro" id="IPR007891">
    <property type="entry name" value="CHASE3"/>
</dbReference>
<evidence type="ECO:0000259" key="7">
    <source>
        <dbReference type="PROSITE" id="PS50885"/>
    </source>
</evidence>
<evidence type="ECO:0000256" key="1">
    <source>
        <dbReference type="ARBA" id="ARBA00022500"/>
    </source>
</evidence>
<evidence type="ECO:0000259" key="6">
    <source>
        <dbReference type="PROSITE" id="PS50111"/>
    </source>
</evidence>
<dbReference type="EMBL" id="JBHUEY010000001">
    <property type="protein sequence ID" value="MFD1783587.1"/>
    <property type="molecule type" value="Genomic_DNA"/>
</dbReference>
<sequence length="629" mass="66117">MKNLKLSAKLVVSFAAVIAVFVAVSLTVQFNLNTLARDAAAKDQSKTVINAADDMFAAVVEQQNAVRGFVSTSAPTFLETYAEEQAAYVAAMDRYRQAASDEARAQRLAAFDDAVSKWREANETQIALAKDPATLPQAQQMVSTHRLGAVRDLYGEIATAEDKLYDARTAEHAAAVRTSMLALWVGGVIAVLVASAAGWLLARGVARPVGALTAVMRKLAGGDNGVEVPATDRRDEIGEMAKTVLVFQQAAIEKLRLEGQSVEQRREAEAERARNEAERAEAAREQARVVEALANGLRELARGDLTVRVAQPFAPEYEQLRADFNQAMGRLQDTMGVIVGNARTITAGAGEMTQAADSLSKRTEQQAATLEETAAALEQITVTVRKTAEGAGTARAVVAKAKTDAEASAVVVNRAVAAMGAIEKSAAEIGQIIGVIDEIAFQTNLLALNAGVEAARAGEAGRGFAVVASEVRALAQRSAEAAKEIKTLIGASSAQVGEGVGLVGETGEALNRIAAQVAEITTIVSEIASSAQEQSTGLTQVNVAVSQMDQATQQNAAMVEETTAASHALSQEARELSRLMAQFRISDQAAAPAAPARPAVTGARAQQRTLARAIGATALAAQEEGWEEF</sequence>
<evidence type="ECO:0000256" key="4">
    <source>
        <dbReference type="SAM" id="Coils"/>
    </source>
</evidence>
<dbReference type="Gene3D" id="1.10.287.950">
    <property type="entry name" value="Methyl-accepting chemotaxis protein"/>
    <property type="match status" value="1"/>
</dbReference>
<comment type="caution">
    <text evidence="8">The sequence shown here is derived from an EMBL/GenBank/DDBJ whole genome shotgun (WGS) entry which is preliminary data.</text>
</comment>
<dbReference type="InterPro" id="IPR003660">
    <property type="entry name" value="HAMP_dom"/>
</dbReference>
<dbReference type="SMART" id="SM00304">
    <property type="entry name" value="HAMP"/>
    <property type="match status" value="3"/>
</dbReference>
<dbReference type="PROSITE" id="PS50111">
    <property type="entry name" value="CHEMOTAXIS_TRANSDUC_2"/>
    <property type="match status" value="1"/>
</dbReference>
<comment type="similarity">
    <text evidence="2">Belongs to the methyl-accepting chemotaxis (MCP) protein family.</text>
</comment>
<dbReference type="PRINTS" id="PR00260">
    <property type="entry name" value="CHEMTRNSDUCR"/>
</dbReference>
<dbReference type="Proteomes" id="UP001597237">
    <property type="component" value="Unassembled WGS sequence"/>
</dbReference>
<dbReference type="SMART" id="SM00283">
    <property type="entry name" value="MA"/>
    <property type="match status" value="1"/>
</dbReference>
<name>A0ABW4N053_9CAUL</name>
<keyword evidence="5" id="KW-0472">Membrane</keyword>
<evidence type="ECO:0000256" key="2">
    <source>
        <dbReference type="ARBA" id="ARBA00029447"/>
    </source>
</evidence>